<dbReference type="PANTHER" id="PTHR46401">
    <property type="entry name" value="GLYCOSYLTRANSFERASE WBBK-RELATED"/>
    <property type="match status" value="1"/>
</dbReference>
<accession>A0ABZ3CM42</accession>
<keyword evidence="5" id="KW-1185">Reference proteome</keyword>
<dbReference type="CDD" id="cd03794">
    <property type="entry name" value="GT4_WbuB-like"/>
    <property type="match status" value="1"/>
</dbReference>
<name>A0ABZ3CM42_9STAP</name>
<dbReference type="Gene3D" id="3.40.50.2000">
    <property type="entry name" value="Glycogen Phosphorylase B"/>
    <property type="match status" value="2"/>
</dbReference>
<evidence type="ECO:0000259" key="2">
    <source>
        <dbReference type="Pfam" id="PF00534"/>
    </source>
</evidence>
<gene>
    <name evidence="4" type="ORF">RQP18_03455</name>
</gene>
<evidence type="ECO:0000313" key="4">
    <source>
        <dbReference type="EMBL" id="WZX30253.1"/>
    </source>
</evidence>
<organism evidence="4 5">
    <name type="scientific">Salinicoccus bachuensis</name>
    <dbReference type="NCBI Taxonomy" id="3136731"/>
    <lineage>
        <taxon>Bacteria</taxon>
        <taxon>Bacillati</taxon>
        <taxon>Bacillota</taxon>
        <taxon>Bacilli</taxon>
        <taxon>Bacillales</taxon>
        <taxon>Staphylococcaceae</taxon>
        <taxon>Salinicoccus</taxon>
    </lineage>
</organism>
<dbReference type="RefSeq" id="WP_342388772.1">
    <property type="nucleotide sequence ID" value="NZ_CP138333.2"/>
</dbReference>
<protein>
    <submittedName>
        <fullName evidence="4">Glycosyltransferase family 4 protein</fullName>
    </submittedName>
</protein>
<dbReference type="Pfam" id="PF00534">
    <property type="entry name" value="Glycos_transf_1"/>
    <property type="match status" value="1"/>
</dbReference>
<proteinExistence type="predicted"/>
<dbReference type="InterPro" id="IPR028098">
    <property type="entry name" value="Glyco_trans_4-like_N"/>
</dbReference>
<keyword evidence="1" id="KW-0808">Transferase</keyword>
<feature type="domain" description="Glycosyl transferase family 1" evidence="2">
    <location>
        <begin position="220"/>
        <end position="385"/>
    </location>
</feature>
<dbReference type="InterPro" id="IPR001296">
    <property type="entry name" value="Glyco_trans_1"/>
</dbReference>
<dbReference type="PANTHER" id="PTHR46401:SF2">
    <property type="entry name" value="GLYCOSYLTRANSFERASE WBBK-RELATED"/>
    <property type="match status" value="1"/>
</dbReference>
<sequence>MHILLVHQFYLGESDSGGSRFNQFVKYWEDRGHTITVLAGTVNYTTGKKNEKYKGKFITKEKISEKVTILRCHVSDNYNKNFLGRLGGYFSFNFSSAIALFKTSKPDIILVTSPPLFVGLTGILAKITKRKPLIFEVRDLWPESAIDMGILTSKPIIKLAYLIEKLSYKTADKINVLTPAFKNKLVNQKSVTESKIIYVPNGADTDIFQPESKVGWVRDKYNLHDKFIVTYMGAHGIANNLITLLKAAKKLQAIDNEIHFMLIGDGMKKPELVEYAKENGINNVTFVAAQSKAVMPDFCNTSDLCTAILQNNSTFRTVYPNKIFDYMSCKKPVLIGIDGIAKELVVNNNAGVYVNPDNMNEMVDKILTLKNNPSLLEEMGNNGYEFVINNFQRQKLADKYVEAMEEVIND</sequence>
<feature type="domain" description="Glycosyltransferase subfamily 4-like N-terminal" evidence="3">
    <location>
        <begin position="23"/>
        <end position="206"/>
    </location>
</feature>
<dbReference type="EMBL" id="CP138333">
    <property type="protein sequence ID" value="WZX30253.1"/>
    <property type="molecule type" value="Genomic_DNA"/>
</dbReference>
<evidence type="ECO:0000313" key="5">
    <source>
        <dbReference type="Proteomes" id="UP001455384"/>
    </source>
</evidence>
<evidence type="ECO:0000259" key="3">
    <source>
        <dbReference type="Pfam" id="PF13439"/>
    </source>
</evidence>
<reference evidence="5" key="1">
    <citation type="submission" date="2023-10" db="EMBL/GenBank/DDBJ databases">
        <title>Genome analysis and identification of Salinococcus sp. Bachu38 nov., a PGPR from the rhizosphere of Tamarix.</title>
        <authorList>
            <person name="Liang Z."/>
            <person name="Zhang X."/>
            <person name="Jia J."/>
            <person name="Chen X."/>
            <person name="Wang Y."/>
            <person name="Wang Q."/>
            <person name="Wang R."/>
        </authorList>
    </citation>
    <scope>NUCLEOTIDE SEQUENCE [LARGE SCALE GENOMIC DNA]</scope>
    <source>
        <strain evidence="5">Bachu38</strain>
    </source>
</reference>
<dbReference type="Proteomes" id="UP001455384">
    <property type="component" value="Chromosome"/>
</dbReference>
<evidence type="ECO:0000256" key="1">
    <source>
        <dbReference type="ARBA" id="ARBA00022679"/>
    </source>
</evidence>
<dbReference type="SUPFAM" id="SSF53756">
    <property type="entry name" value="UDP-Glycosyltransferase/glycogen phosphorylase"/>
    <property type="match status" value="1"/>
</dbReference>
<dbReference type="Pfam" id="PF13439">
    <property type="entry name" value="Glyco_transf_4"/>
    <property type="match status" value="1"/>
</dbReference>